<proteinExistence type="predicted"/>
<reference evidence="2 3" key="1">
    <citation type="submission" date="2024-03" db="EMBL/GenBank/DDBJ databases">
        <title>Novel species of the genus Variovorax.</title>
        <authorList>
            <person name="Liu Q."/>
            <person name="Xin Y.-H."/>
        </authorList>
    </citation>
    <scope>NUCLEOTIDE SEQUENCE [LARGE SCALE GENOMIC DNA]</scope>
    <source>
        <strain evidence="2 3">KACC 18901</strain>
    </source>
</reference>
<keyword evidence="1" id="KW-0472">Membrane</keyword>
<organism evidence="2 3">
    <name type="scientific">Variovorax robiniae</name>
    <dbReference type="NCBI Taxonomy" id="1836199"/>
    <lineage>
        <taxon>Bacteria</taxon>
        <taxon>Pseudomonadati</taxon>
        <taxon>Pseudomonadota</taxon>
        <taxon>Betaproteobacteria</taxon>
        <taxon>Burkholderiales</taxon>
        <taxon>Comamonadaceae</taxon>
        <taxon>Variovorax</taxon>
    </lineage>
</organism>
<evidence type="ECO:0000256" key="1">
    <source>
        <dbReference type="SAM" id="Phobius"/>
    </source>
</evidence>
<keyword evidence="3" id="KW-1185">Reference proteome</keyword>
<keyword evidence="1" id="KW-1133">Transmembrane helix</keyword>
<comment type="caution">
    <text evidence="2">The sequence shown here is derived from an EMBL/GenBank/DDBJ whole genome shotgun (WGS) entry which is preliminary data.</text>
</comment>
<keyword evidence="1" id="KW-0812">Transmembrane</keyword>
<evidence type="ECO:0000313" key="3">
    <source>
        <dbReference type="Proteomes" id="UP001367030"/>
    </source>
</evidence>
<sequence>MLEVIAKTLGRAVMSGLLLVGWNAYHRYVGGSSGDLDPSSAMGYVAALLLVWSAYPLLARFAGPDTEKLQQQAAMPEAAWEIACEDASARAIAQYGRSGGVSQTCPLCNDLISVRATDGGMWLSVATDCACHKCAGKFRLPSPRARSAAVLAKGRDRIGGFESPTTQPAHTALHSIAEQGGAPQTVL</sequence>
<dbReference type="Proteomes" id="UP001367030">
    <property type="component" value="Unassembled WGS sequence"/>
</dbReference>
<feature type="transmembrane region" description="Helical" evidence="1">
    <location>
        <begin position="12"/>
        <end position="29"/>
    </location>
</feature>
<feature type="transmembrane region" description="Helical" evidence="1">
    <location>
        <begin position="41"/>
        <end position="58"/>
    </location>
</feature>
<gene>
    <name evidence="2" type="ORF">WKW79_05290</name>
</gene>
<evidence type="ECO:0000313" key="2">
    <source>
        <dbReference type="EMBL" id="MEJ8853970.1"/>
    </source>
</evidence>
<name>A0ABU8X4F9_9BURK</name>
<accession>A0ABU8X4F9</accession>
<dbReference type="RefSeq" id="WP_340334066.1">
    <property type="nucleotide sequence ID" value="NZ_JBBKZS010000002.1"/>
</dbReference>
<dbReference type="EMBL" id="JBBKZS010000002">
    <property type="protein sequence ID" value="MEJ8853970.1"/>
    <property type="molecule type" value="Genomic_DNA"/>
</dbReference>
<protein>
    <submittedName>
        <fullName evidence="2">Uncharacterized protein</fullName>
    </submittedName>
</protein>